<comment type="function">
    <text evidence="11">Cytochromes P450 are a group of heme-thiolate monooxygenases. They oxidize a variety of structurally unrelated compounds, including steroids, fatty acids, and xenobiotics.</text>
</comment>
<evidence type="ECO:0000256" key="9">
    <source>
        <dbReference type="ARBA" id="ARBA00023004"/>
    </source>
</evidence>
<dbReference type="Proteomes" id="UP001497382">
    <property type="component" value="Unassembled WGS sequence"/>
</dbReference>
<comment type="similarity">
    <text evidence="4 13">Belongs to the cytochrome P450 family.</text>
</comment>
<dbReference type="InterPro" id="IPR002401">
    <property type="entry name" value="Cyt_P450_E_grp-I"/>
</dbReference>
<keyword evidence="6 12" id="KW-0479">Metal-binding</keyword>
<organism evidence="15 16">
    <name type="scientific">Larinioides sclopetarius</name>
    <dbReference type="NCBI Taxonomy" id="280406"/>
    <lineage>
        <taxon>Eukaryota</taxon>
        <taxon>Metazoa</taxon>
        <taxon>Ecdysozoa</taxon>
        <taxon>Arthropoda</taxon>
        <taxon>Chelicerata</taxon>
        <taxon>Arachnida</taxon>
        <taxon>Araneae</taxon>
        <taxon>Araneomorphae</taxon>
        <taxon>Entelegynae</taxon>
        <taxon>Araneoidea</taxon>
        <taxon>Araneidae</taxon>
        <taxon>Larinioides</taxon>
    </lineage>
</organism>
<keyword evidence="5 12" id="KW-0349">Heme</keyword>
<dbReference type="Gene3D" id="1.10.630.10">
    <property type="entry name" value="Cytochrome P450"/>
    <property type="match status" value="1"/>
</dbReference>
<keyword evidence="9 12" id="KW-0408">Iron</keyword>
<dbReference type="GO" id="GO:0016705">
    <property type="term" value="F:oxidoreductase activity, acting on paired donors, with incorporation or reduction of molecular oxygen"/>
    <property type="evidence" value="ECO:0007669"/>
    <property type="project" value="InterPro"/>
</dbReference>
<evidence type="ECO:0000313" key="16">
    <source>
        <dbReference type="Proteomes" id="UP001497382"/>
    </source>
</evidence>
<evidence type="ECO:0000256" key="10">
    <source>
        <dbReference type="ARBA" id="ARBA00023033"/>
    </source>
</evidence>
<reference evidence="15 16" key="1">
    <citation type="submission" date="2024-04" db="EMBL/GenBank/DDBJ databases">
        <authorList>
            <person name="Rising A."/>
            <person name="Reimegard J."/>
            <person name="Sonavane S."/>
            <person name="Akerstrom W."/>
            <person name="Nylinder S."/>
            <person name="Hedman E."/>
            <person name="Kallberg Y."/>
        </authorList>
    </citation>
    <scope>NUCLEOTIDE SEQUENCE [LARGE SCALE GENOMIC DNA]</scope>
</reference>
<evidence type="ECO:0000256" key="8">
    <source>
        <dbReference type="ARBA" id="ARBA00023002"/>
    </source>
</evidence>
<dbReference type="GO" id="GO:0020037">
    <property type="term" value="F:heme binding"/>
    <property type="evidence" value="ECO:0007669"/>
    <property type="project" value="InterPro"/>
</dbReference>
<sequence>MEIHVGNILAYIILLFSLYIWIRWRKSKLKVFENLGIPGPTPHFLFGNIFELNRKGPQRCYREWITKYGRIVGFYHGMKPILLVGDPDLLKKIFIKDFQLFCNRPEGVPLRVHSILDYIIPASEIMDNLLVNLKGEHWKRVRSILSSTFSANKLKGMIPAVNQVCDSALSILQEKSAEGEAIDIQNILQRLTLDIISAQAFAMNVDSLNYPADPLFRSAKVIFDQPYSSKILFFGRCFPELGILAMTINFLSMFIRNKGHIPPLKITKALDVIIKKRRSNLDLKTPDLLQWLMDASDIDLEKNKTNKNGYKPSRISESSILEKKHVLTDAEIKANSLIVFLAGFETTSASLAYAFYFLAKYPEFQKKIQDEIDMQIEKEGHLDYYNVANFQQMERFLLETLRFYPPAVNTISRVTVTDVDYGHIYIPKGMEINVPVDYIHHSGDFWVQPEEFDPDRFLLGSSSKIHSCSYMAFGIGPRSCIGQRLVNITAKIILAKILHRFTVELAEPQEQLKCLVRVLTMIPEKVLVKLKPRPNIKIS</sequence>
<evidence type="ECO:0000313" key="15">
    <source>
        <dbReference type="EMBL" id="CAL1270227.1"/>
    </source>
</evidence>
<evidence type="ECO:0000256" key="1">
    <source>
        <dbReference type="ARBA" id="ARBA00001971"/>
    </source>
</evidence>
<dbReference type="FunFam" id="1.10.630.10:FF:000182">
    <property type="entry name" value="Cytochrome P450 3A4"/>
    <property type="match status" value="1"/>
</dbReference>
<protein>
    <recommendedName>
        <fullName evidence="17">Cytochrome P450</fullName>
    </recommendedName>
</protein>
<comment type="subcellular location">
    <subcellularLocation>
        <location evidence="3">Endoplasmic reticulum membrane</location>
        <topology evidence="3">Peripheral membrane protein</topology>
    </subcellularLocation>
    <subcellularLocation>
        <location evidence="2">Microsome membrane</location>
        <topology evidence="2">Peripheral membrane protein</topology>
    </subcellularLocation>
</comment>
<comment type="caution">
    <text evidence="15">The sequence shown here is derived from an EMBL/GenBank/DDBJ whole genome shotgun (WGS) entry which is preliminary data.</text>
</comment>
<keyword evidence="7" id="KW-0492">Microsome</keyword>
<evidence type="ECO:0000256" key="3">
    <source>
        <dbReference type="ARBA" id="ARBA00004406"/>
    </source>
</evidence>
<keyword evidence="14" id="KW-0812">Transmembrane</keyword>
<dbReference type="GO" id="GO:0005789">
    <property type="term" value="C:endoplasmic reticulum membrane"/>
    <property type="evidence" value="ECO:0007669"/>
    <property type="project" value="UniProtKB-SubCell"/>
</dbReference>
<dbReference type="AlphaFoldDB" id="A0AAV1ZEP1"/>
<dbReference type="GO" id="GO:0005506">
    <property type="term" value="F:iron ion binding"/>
    <property type="evidence" value="ECO:0007669"/>
    <property type="project" value="InterPro"/>
</dbReference>
<keyword evidence="16" id="KW-1185">Reference proteome</keyword>
<keyword evidence="8 13" id="KW-0560">Oxidoreductase</keyword>
<name>A0AAV1ZEP1_9ARAC</name>
<dbReference type="GO" id="GO:0008395">
    <property type="term" value="F:steroid hydroxylase activity"/>
    <property type="evidence" value="ECO:0007669"/>
    <property type="project" value="TreeGrafter"/>
</dbReference>
<feature type="binding site" description="axial binding residue" evidence="12">
    <location>
        <position position="480"/>
    </location>
    <ligand>
        <name>heme</name>
        <dbReference type="ChEBI" id="CHEBI:30413"/>
    </ligand>
    <ligandPart>
        <name>Fe</name>
        <dbReference type="ChEBI" id="CHEBI:18248"/>
    </ligandPart>
</feature>
<accession>A0AAV1ZEP1</accession>
<dbReference type="PANTHER" id="PTHR24302">
    <property type="entry name" value="CYTOCHROME P450 FAMILY 3"/>
    <property type="match status" value="1"/>
</dbReference>
<keyword evidence="14" id="KW-1133">Transmembrane helix</keyword>
<proteinExistence type="inferred from homology"/>
<keyword evidence="10 13" id="KW-0503">Monooxygenase</keyword>
<dbReference type="PRINTS" id="PR00463">
    <property type="entry name" value="EP450I"/>
</dbReference>
<keyword evidence="7" id="KW-0256">Endoplasmic reticulum</keyword>
<evidence type="ECO:0000256" key="12">
    <source>
        <dbReference type="PIRSR" id="PIRSR602401-1"/>
    </source>
</evidence>
<evidence type="ECO:0000256" key="14">
    <source>
        <dbReference type="SAM" id="Phobius"/>
    </source>
</evidence>
<evidence type="ECO:0000256" key="2">
    <source>
        <dbReference type="ARBA" id="ARBA00004174"/>
    </source>
</evidence>
<evidence type="ECO:0000256" key="5">
    <source>
        <dbReference type="ARBA" id="ARBA00022617"/>
    </source>
</evidence>
<dbReference type="InterPro" id="IPR017972">
    <property type="entry name" value="Cyt_P450_CS"/>
</dbReference>
<dbReference type="InterPro" id="IPR001128">
    <property type="entry name" value="Cyt_P450"/>
</dbReference>
<dbReference type="SUPFAM" id="SSF48264">
    <property type="entry name" value="Cytochrome P450"/>
    <property type="match status" value="1"/>
</dbReference>
<evidence type="ECO:0000256" key="11">
    <source>
        <dbReference type="ARBA" id="ARBA00043906"/>
    </source>
</evidence>
<keyword evidence="14" id="KW-0472">Membrane</keyword>
<dbReference type="PROSITE" id="PS00086">
    <property type="entry name" value="CYTOCHROME_P450"/>
    <property type="match status" value="1"/>
</dbReference>
<gene>
    <name evidence="15" type="ORF">LARSCL_LOCUS5174</name>
</gene>
<evidence type="ECO:0000256" key="7">
    <source>
        <dbReference type="ARBA" id="ARBA00022848"/>
    </source>
</evidence>
<dbReference type="EMBL" id="CAXIEN010000047">
    <property type="protein sequence ID" value="CAL1270227.1"/>
    <property type="molecule type" value="Genomic_DNA"/>
</dbReference>
<dbReference type="Pfam" id="PF00067">
    <property type="entry name" value="p450"/>
    <property type="match status" value="1"/>
</dbReference>
<dbReference type="CDD" id="cd11055">
    <property type="entry name" value="CYP3A-like"/>
    <property type="match status" value="1"/>
</dbReference>
<evidence type="ECO:0000256" key="13">
    <source>
        <dbReference type="RuleBase" id="RU000461"/>
    </source>
</evidence>
<comment type="cofactor">
    <cofactor evidence="1 12">
        <name>heme</name>
        <dbReference type="ChEBI" id="CHEBI:30413"/>
    </cofactor>
</comment>
<feature type="transmembrane region" description="Helical" evidence="14">
    <location>
        <begin position="6"/>
        <end position="22"/>
    </location>
</feature>
<dbReference type="PRINTS" id="PR00385">
    <property type="entry name" value="P450"/>
</dbReference>
<dbReference type="PANTHER" id="PTHR24302:SF15">
    <property type="entry name" value="FATTY-ACID PEROXYGENASE"/>
    <property type="match status" value="1"/>
</dbReference>
<dbReference type="InterPro" id="IPR036396">
    <property type="entry name" value="Cyt_P450_sf"/>
</dbReference>
<dbReference type="InterPro" id="IPR050705">
    <property type="entry name" value="Cytochrome_P450_3A"/>
</dbReference>
<evidence type="ECO:0000256" key="6">
    <source>
        <dbReference type="ARBA" id="ARBA00022723"/>
    </source>
</evidence>
<evidence type="ECO:0008006" key="17">
    <source>
        <dbReference type="Google" id="ProtNLM"/>
    </source>
</evidence>
<evidence type="ECO:0000256" key="4">
    <source>
        <dbReference type="ARBA" id="ARBA00010617"/>
    </source>
</evidence>